<keyword evidence="6" id="KW-0408">Iron</keyword>
<keyword evidence="4" id="KW-0410">Iron transport</keyword>
<keyword evidence="15" id="KW-1185">Reference proteome</keyword>
<dbReference type="Gene3D" id="2.40.170.20">
    <property type="entry name" value="TonB-dependent receptor, beta-barrel domain"/>
    <property type="match status" value="1"/>
</dbReference>
<keyword evidence="3 10" id="KW-1134">Transmembrane beta strand</keyword>
<dbReference type="Pfam" id="PF07715">
    <property type="entry name" value="Plug"/>
    <property type="match status" value="1"/>
</dbReference>
<evidence type="ECO:0000313" key="15">
    <source>
        <dbReference type="Proteomes" id="UP000706039"/>
    </source>
</evidence>
<dbReference type="InterPro" id="IPR012910">
    <property type="entry name" value="Plug_dom"/>
</dbReference>
<keyword evidence="7 11" id="KW-0798">TonB box</keyword>
<evidence type="ECO:0000256" key="8">
    <source>
        <dbReference type="ARBA" id="ARBA00023136"/>
    </source>
</evidence>
<evidence type="ECO:0000313" key="14">
    <source>
        <dbReference type="EMBL" id="MBY8821550.1"/>
    </source>
</evidence>
<keyword evidence="2 10" id="KW-0813">Transport</keyword>
<evidence type="ECO:0000256" key="11">
    <source>
        <dbReference type="RuleBase" id="RU003357"/>
    </source>
</evidence>
<dbReference type="SUPFAM" id="SSF56935">
    <property type="entry name" value="Porins"/>
    <property type="match status" value="1"/>
</dbReference>
<feature type="domain" description="Secretin/TonB short N-terminal" evidence="13">
    <location>
        <begin position="58"/>
        <end position="109"/>
    </location>
</feature>
<dbReference type="PROSITE" id="PS52016">
    <property type="entry name" value="TONB_DEPENDENT_REC_3"/>
    <property type="match status" value="1"/>
</dbReference>
<feature type="signal peptide" evidence="12">
    <location>
        <begin position="1"/>
        <end position="33"/>
    </location>
</feature>
<dbReference type="InterPro" id="IPR011662">
    <property type="entry name" value="Secretin/TonB_short_N"/>
</dbReference>
<dbReference type="InterPro" id="IPR039426">
    <property type="entry name" value="TonB-dep_rcpt-like"/>
</dbReference>
<keyword evidence="9 10" id="KW-0998">Cell outer membrane</keyword>
<feature type="chain" id="PRO_5046190053" evidence="12">
    <location>
        <begin position="34"/>
        <end position="870"/>
    </location>
</feature>
<gene>
    <name evidence="14" type="ORF">K7G82_04555</name>
</gene>
<dbReference type="PANTHER" id="PTHR47234">
    <property type="match status" value="1"/>
</dbReference>
<dbReference type="Gene3D" id="2.170.130.10">
    <property type="entry name" value="TonB-dependent receptor, plug domain"/>
    <property type="match status" value="1"/>
</dbReference>
<sequence>MTIARKSGAHVVRRAWLAAAASIALSCAAPAMAQSRPFDVPAQPAIEAVSALARQAEAQILLPGRIARGVRTNAVTGDMTIEQALQRLLAGTGLSAQKTGARTWTIVRSAASAGNAVAGRAGDEQAALPEQEEGAEITVTGTRIRGAATPSPVIQFTREQVRDAGFTELGQVIRSIPQNFSGGQNPGIGLGAGGINNQNISSGSALNLRGLGPDATLTLLNGRRMSYNGFVQAVDVSVIPVGALDRIEIVADGASAIYGSDAVAGVANIILRRDFDGVDATARFGLPTDGGGEQYQLGATAGTTWASGGLIAGYEYTDTRAIFADQRSYTGYMPDPNLIYPSRRQHSAIVNLHQDIADFLEFSVDGLYTHRASTTGLSSQPAQFVRQAVESTIYAVSPSLKARLPGDWSVTLGGNYSRDKTEFDASYSIYAIDLQLQSRGCYCNESYAVEVDAEGPLFHLPGGDLRVAVGAGYRRSDFDYISYTRLTRESGRRSSRYAFGELSMPLIGPDQGISGINRLTATAALRYEDYGETGSITTPKLGLIYEPIPDLSLRASWGRSFKAPTLLQQYSESIVYLMSIDEFAGVNYPAGSTVLMSYGGNRDLKPERAETWSATAAVHPRALPGLRMELSYFNVDYRDRVVQPVTFTERAFIDPAYRQFLTLGPSAAAQSDLIAASATGITYNSAGEDYDPTKVVALLHNLYTNAARSKVSGVDLTASYGFDLGAGHARLSGSATWLKGSQQNSASEAAFRTVGIVFNPPKFSARGGLVWNRGGLTLAGFVNHVGSVTDDTQAPPAPTGSFTTVDANLRYRTDPGRSILSDVELGLSIQNLFDKSPPRMTPIVDYVVNYDSTNYSAIGRFVSLSVTRHW</sequence>
<name>A0ABS7PLF7_9SPHN</name>
<comment type="caution">
    <text evidence="14">The sequence shown here is derived from an EMBL/GenBank/DDBJ whole genome shotgun (WGS) entry which is preliminary data.</text>
</comment>
<evidence type="ECO:0000259" key="13">
    <source>
        <dbReference type="SMART" id="SM00965"/>
    </source>
</evidence>
<dbReference type="InterPro" id="IPR036942">
    <property type="entry name" value="Beta-barrel_TonB_sf"/>
</dbReference>
<evidence type="ECO:0000256" key="6">
    <source>
        <dbReference type="ARBA" id="ARBA00023004"/>
    </source>
</evidence>
<evidence type="ECO:0000256" key="7">
    <source>
        <dbReference type="ARBA" id="ARBA00023077"/>
    </source>
</evidence>
<keyword evidence="4" id="KW-0406">Ion transport</keyword>
<dbReference type="PANTHER" id="PTHR47234:SF1">
    <property type="entry name" value="TONB-DEPENDENT RECEPTOR"/>
    <property type="match status" value="1"/>
</dbReference>
<dbReference type="EMBL" id="JAINVV010000003">
    <property type="protein sequence ID" value="MBY8821550.1"/>
    <property type="molecule type" value="Genomic_DNA"/>
</dbReference>
<evidence type="ECO:0000256" key="2">
    <source>
        <dbReference type="ARBA" id="ARBA00022448"/>
    </source>
</evidence>
<dbReference type="Gene3D" id="3.55.50.30">
    <property type="match status" value="1"/>
</dbReference>
<evidence type="ECO:0000256" key="12">
    <source>
        <dbReference type="SAM" id="SignalP"/>
    </source>
</evidence>
<reference evidence="14 15" key="1">
    <citation type="submission" date="2021-08" db="EMBL/GenBank/DDBJ databases">
        <authorList>
            <person name="Tuo L."/>
        </authorList>
    </citation>
    <scope>NUCLEOTIDE SEQUENCE [LARGE SCALE GENOMIC DNA]</scope>
    <source>
        <strain evidence="14 15">JCM 31229</strain>
    </source>
</reference>
<dbReference type="SMART" id="SM00965">
    <property type="entry name" value="STN"/>
    <property type="match status" value="1"/>
</dbReference>
<keyword evidence="5 10" id="KW-0812">Transmembrane</keyword>
<evidence type="ECO:0000256" key="9">
    <source>
        <dbReference type="ARBA" id="ARBA00023237"/>
    </source>
</evidence>
<keyword evidence="12" id="KW-0732">Signal</keyword>
<keyword evidence="8 10" id="KW-0472">Membrane</keyword>
<dbReference type="RefSeq" id="WP_222988660.1">
    <property type="nucleotide sequence ID" value="NZ_JAINVV010000003.1"/>
</dbReference>
<evidence type="ECO:0000256" key="1">
    <source>
        <dbReference type="ARBA" id="ARBA00004571"/>
    </source>
</evidence>
<keyword evidence="14" id="KW-0675">Receptor</keyword>
<evidence type="ECO:0000256" key="10">
    <source>
        <dbReference type="PROSITE-ProRule" id="PRU01360"/>
    </source>
</evidence>
<dbReference type="PROSITE" id="PS51257">
    <property type="entry name" value="PROKAR_LIPOPROTEIN"/>
    <property type="match status" value="1"/>
</dbReference>
<dbReference type="Pfam" id="PF00593">
    <property type="entry name" value="TonB_dep_Rec_b-barrel"/>
    <property type="match status" value="1"/>
</dbReference>
<accession>A0ABS7PLF7</accession>
<organism evidence="14 15">
    <name type="scientific">Sphingomonas colocasiae</name>
    <dbReference type="NCBI Taxonomy" id="1848973"/>
    <lineage>
        <taxon>Bacteria</taxon>
        <taxon>Pseudomonadati</taxon>
        <taxon>Pseudomonadota</taxon>
        <taxon>Alphaproteobacteria</taxon>
        <taxon>Sphingomonadales</taxon>
        <taxon>Sphingomonadaceae</taxon>
        <taxon>Sphingomonas</taxon>
    </lineage>
</organism>
<evidence type="ECO:0000256" key="3">
    <source>
        <dbReference type="ARBA" id="ARBA00022452"/>
    </source>
</evidence>
<protein>
    <submittedName>
        <fullName evidence="14">TonB-dependent receptor</fullName>
    </submittedName>
</protein>
<dbReference type="CDD" id="cd01347">
    <property type="entry name" value="ligand_gated_channel"/>
    <property type="match status" value="1"/>
</dbReference>
<comment type="subcellular location">
    <subcellularLocation>
        <location evidence="1 10">Cell outer membrane</location>
        <topology evidence="1 10">Multi-pass membrane protein</topology>
    </subcellularLocation>
</comment>
<comment type="similarity">
    <text evidence="10 11">Belongs to the TonB-dependent receptor family.</text>
</comment>
<proteinExistence type="inferred from homology"/>
<evidence type="ECO:0000256" key="5">
    <source>
        <dbReference type="ARBA" id="ARBA00022692"/>
    </source>
</evidence>
<dbReference type="Proteomes" id="UP000706039">
    <property type="component" value="Unassembled WGS sequence"/>
</dbReference>
<dbReference type="InterPro" id="IPR037066">
    <property type="entry name" value="Plug_dom_sf"/>
</dbReference>
<dbReference type="Pfam" id="PF07660">
    <property type="entry name" value="STN"/>
    <property type="match status" value="1"/>
</dbReference>
<evidence type="ECO:0000256" key="4">
    <source>
        <dbReference type="ARBA" id="ARBA00022496"/>
    </source>
</evidence>
<dbReference type="InterPro" id="IPR000531">
    <property type="entry name" value="Beta-barrel_TonB"/>
</dbReference>